<dbReference type="SFLD" id="SFLDG00363">
    <property type="entry name" value="AMPS_(cytGST):_Alpha-__Mu-__Pi"/>
    <property type="match status" value="1"/>
</dbReference>
<dbReference type="InterPro" id="IPR050213">
    <property type="entry name" value="GST_superfamily"/>
</dbReference>
<dbReference type="SFLD" id="SFLDG01205">
    <property type="entry name" value="AMPS.1"/>
    <property type="match status" value="1"/>
</dbReference>
<dbReference type="CDD" id="cd03039">
    <property type="entry name" value="GST_N_Sigma_like"/>
    <property type="match status" value="1"/>
</dbReference>
<dbReference type="SUPFAM" id="SSF47616">
    <property type="entry name" value="GST C-terminal domain-like"/>
    <property type="match status" value="1"/>
</dbReference>
<dbReference type="Pfam" id="PF14497">
    <property type="entry name" value="GST_C_3"/>
    <property type="match status" value="1"/>
</dbReference>
<dbReference type="EMBL" id="MTYJ01000143">
    <property type="protein sequence ID" value="OQV12493.1"/>
    <property type="molecule type" value="Genomic_DNA"/>
</dbReference>
<dbReference type="PROSITE" id="PS50404">
    <property type="entry name" value="GST_NTER"/>
    <property type="match status" value="1"/>
</dbReference>
<dbReference type="PANTHER" id="PTHR11571">
    <property type="entry name" value="GLUTATHIONE S-TRANSFERASE"/>
    <property type="match status" value="1"/>
</dbReference>
<evidence type="ECO:0000259" key="4">
    <source>
        <dbReference type="PROSITE" id="PS50405"/>
    </source>
</evidence>
<dbReference type="CDD" id="cd03192">
    <property type="entry name" value="GST_C_Sigma_like"/>
    <property type="match status" value="1"/>
</dbReference>
<dbReference type="SUPFAM" id="SSF52833">
    <property type="entry name" value="Thioredoxin-like"/>
    <property type="match status" value="1"/>
</dbReference>
<proteinExistence type="predicted"/>
<dbReference type="GO" id="GO:0006749">
    <property type="term" value="P:glutathione metabolic process"/>
    <property type="evidence" value="ECO:0007669"/>
    <property type="project" value="TreeGrafter"/>
</dbReference>
<dbReference type="EC" id="2.5.1.18" evidence="1"/>
<comment type="caution">
    <text evidence="5">The sequence shown here is derived from an EMBL/GenBank/DDBJ whole genome shotgun (WGS) entry which is preliminary data.</text>
</comment>
<dbReference type="InterPro" id="IPR036282">
    <property type="entry name" value="Glutathione-S-Trfase_C_sf"/>
</dbReference>
<dbReference type="GO" id="GO:0004364">
    <property type="term" value="F:glutathione transferase activity"/>
    <property type="evidence" value="ECO:0007669"/>
    <property type="project" value="UniProtKB-EC"/>
</dbReference>
<accession>A0A1W0WBF7</accession>
<evidence type="ECO:0000313" key="6">
    <source>
        <dbReference type="Proteomes" id="UP000192578"/>
    </source>
</evidence>
<evidence type="ECO:0000256" key="2">
    <source>
        <dbReference type="ARBA" id="ARBA00047960"/>
    </source>
</evidence>
<sequence>MPARYRLTYFNGRARAELIRLIFHTAGEEFEDNRIDTGSWGQLKPNTPFGALPILEFDGLALAQSLAIARFLAREFGIAGKGRYEEAVVDSIVDTANDILGDIIKIIFNEDDKLKKENQKKFVENILPFTLNSLENIFHKHGKGQSYAVGNDLTYADLAIFNALDQAVQAGIVNWQYFDKYPNISSLLRRLEDTPRLAGYLKTRPHTPY</sequence>
<dbReference type="PROSITE" id="PS50405">
    <property type="entry name" value="GST_CTER"/>
    <property type="match status" value="1"/>
</dbReference>
<dbReference type="SFLD" id="SFLDS00019">
    <property type="entry name" value="Glutathione_Transferase_(cytos"/>
    <property type="match status" value="1"/>
</dbReference>
<dbReference type="InterPro" id="IPR004045">
    <property type="entry name" value="Glutathione_S-Trfase_N"/>
</dbReference>
<organism evidence="5 6">
    <name type="scientific">Hypsibius exemplaris</name>
    <name type="common">Freshwater tardigrade</name>
    <dbReference type="NCBI Taxonomy" id="2072580"/>
    <lineage>
        <taxon>Eukaryota</taxon>
        <taxon>Metazoa</taxon>
        <taxon>Ecdysozoa</taxon>
        <taxon>Tardigrada</taxon>
        <taxon>Eutardigrada</taxon>
        <taxon>Parachela</taxon>
        <taxon>Hypsibioidea</taxon>
        <taxon>Hypsibiidae</taxon>
        <taxon>Hypsibius</taxon>
    </lineage>
</organism>
<dbReference type="FunFam" id="1.20.1050.10:FF:000030">
    <property type="entry name" value="Glutathione S-transferase S1"/>
    <property type="match status" value="1"/>
</dbReference>
<comment type="catalytic activity">
    <reaction evidence="2">
        <text>RX + glutathione = an S-substituted glutathione + a halide anion + H(+)</text>
        <dbReference type="Rhea" id="RHEA:16437"/>
        <dbReference type="ChEBI" id="CHEBI:15378"/>
        <dbReference type="ChEBI" id="CHEBI:16042"/>
        <dbReference type="ChEBI" id="CHEBI:17792"/>
        <dbReference type="ChEBI" id="CHEBI:57925"/>
        <dbReference type="ChEBI" id="CHEBI:90779"/>
        <dbReference type="EC" id="2.5.1.18"/>
    </reaction>
</comment>
<dbReference type="AlphaFoldDB" id="A0A1W0WBF7"/>
<evidence type="ECO:0000313" key="5">
    <source>
        <dbReference type="EMBL" id="OQV12493.1"/>
    </source>
</evidence>
<dbReference type="Proteomes" id="UP000192578">
    <property type="component" value="Unassembled WGS sequence"/>
</dbReference>
<dbReference type="InterPro" id="IPR036249">
    <property type="entry name" value="Thioredoxin-like_sf"/>
</dbReference>
<name>A0A1W0WBF7_HYPEX</name>
<reference evidence="6" key="1">
    <citation type="submission" date="2017-01" db="EMBL/GenBank/DDBJ databases">
        <title>Comparative genomics of anhydrobiosis in the tardigrade Hypsibius dujardini.</title>
        <authorList>
            <person name="Yoshida Y."/>
            <person name="Koutsovoulos G."/>
            <person name="Laetsch D."/>
            <person name="Stevens L."/>
            <person name="Kumar S."/>
            <person name="Horikawa D."/>
            <person name="Ishino K."/>
            <person name="Komine S."/>
            <person name="Tomita M."/>
            <person name="Blaxter M."/>
            <person name="Arakawa K."/>
        </authorList>
    </citation>
    <scope>NUCLEOTIDE SEQUENCE [LARGE SCALE GENOMIC DNA]</scope>
    <source>
        <strain evidence="6">Z151</strain>
    </source>
</reference>
<feature type="domain" description="GST C-terminal" evidence="4">
    <location>
        <begin position="82"/>
        <end position="209"/>
    </location>
</feature>
<dbReference type="GO" id="GO:0004602">
    <property type="term" value="F:glutathione peroxidase activity"/>
    <property type="evidence" value="ECO:0007669"/>
    <property type="project" value="UniProtKB-ARBA"/>
</dbReference>
<dbReference type="PANTHER" id="PTHR11571:SF150">
    <property type="entry name" value="GLUTATHIONE S-TRANSFERASE"/>
    <property type="match status" value="1"/>
</dbReference>
<gene>
    <name evidence="5" type="ORF">BV898_13219</name>
</gene>
<evidence type="ECO:0000256" key="1">
    <source>
        <dbReference type="ARBA" id="ARBA00012452"/>
    </source>
</evidence>
<dbReference type="Gene3D" id="3.40.30.10">
    <property type="entry name" value="Glutaredoxin"/>
    <property type="match status" value="1"/>
</dbReference>
<dbReference type="InterPro" id="IPR004046">
    <property type="entry name" value="GST_C"/>
</dbReference>
<dbReference type="Gene3D" id="1.20.1050.10">
    <property type="match status" value="1"/>
</dbReference>
<dbReference type="FunFam" id="3.40.30.10:FF:000035">
    <property type="entry name" value="hematopoietic prostaglandin D synthase"/>
    <property type="match status" value="1"/>
</dbReference>
<protein>
    <recommendedName>
        <fullName evidence="1">glutathione transferase</fullName>
        <ecNumber evidence="1">2.5.1.18</ecNumber>
    </recommendedName>
</protein>
<keyword evidence="6" id="KW-1185">Reference proteome</keyword>
<dbReference type="InterPro" id="IPR010987">
    <property type="entry name" value="Glutathione-S-Trfase_C-like"/>
</dbReference>
<dbReference type="InterPro" id="IPR040079">
    <property type="entry name" value="Glutathione_S-Trfase"/>
</dbReference>
<evidence type="ECO:0000259" key="3">
    <source>
        <dbReference type="PROSITE" id="PS50404"/>
    </source>
</evidence>
<dbReference type="Pfam" id="PF02798">
    <property type="entry name" value="GST_N"/>
    <property type="match status" value="1"/>
</dbReference>
<dbReference type="OrthoDB" id="414243at2759"/>
<feature type="domain" description="GST N-terminal" evidence="3">
    <location>
        <begin position="3"/>
        <end position="80"/>
    </location>
</feature>